<reference evidence="1 2" key="2">
    <citation type="submission" date="2018-11" db="EMBL/GenBank/DDBJ databases">
        <authorList>
            <consortium name="Pathogen Informatics"/>
        </authorList>
    </citation>
    <scope>NUCLEOTIDE SEQUENCE [LARGE SCALE GENOMIC DNA]</scope>
    <source>
        <strain evidence="1 2">NST_G2</strain>
    </source>
</reference>
<dbReference type="SMART" id="SM00028">
    <property type="entry name" value="TPR"/>
    <property type="match status" value="2"/>
</dbReference>
<dbReference type="AlphaFoldDB" id="A0A183SUJ6"/>
<dbReference type="EMBL" id="UYSU01034361">
    <property type="protein sequence ID" value="VDL94279.1"/>
    <property type="molecule type" value="Genomic_DNA"/>
</dbReference>
<dbReference type="STRING" id="70667.A0A183SUJ6"/>
<gene>
    <name evidence="1" type="ORF">SSLN_LOCUS7894</name>
</gene>
<dbReference type="Proteomes" id="UP000275846">
    <property type="component" value="Unassembled WGS sequence"/>
</dbReference>
<protein>
    <submittedName>
        <fullName evidence="3">TPR_REGION domain-containing protein</fullName>
    </submittedName>
</protein>
<dbReference type="Gene3D" id="1.25.40.10">
    <property type="entry name" value="Tetratricopeptide repeat domain"/>
    <property type="match status" value="1"/>
</dbReference>
<organism evidence="3">
    <name type="scientific">Schistocephalus solidus</name>
    <name type="common">Tapeworm</name>
    <dbReference type="NCBI Taxonomy" id="70667"/>
    <lineage>
        <taxon>Eukaryota</taxon>
        <taxon>Metazoa</taxon>
        <taxon>Spiralia</taxon>
        <taxon>Lophotrochozoa</taxon>
        <taxon>Platyhelminthes</taxon>
        <taxon>Cestoda</taxon>
        <taxon>Eucestoda</taxon>
        <taxon>Diphyllobothriidea</taxon>
        <taxon>Diphyllobothriidae</taxon>
        <taxon>Schistocephalus</taxon>
    </lineage>
</organism>
<evidence type="ECO:0000313" key="3">
    <source>
        <dbReference type="WBParaSite" id="SSLN_0000819301-mRNA-1"/>
    </source>
</evidence>
<sequence length="367" mass="41993">MEDFPESRDVAMRNASFIQESEFISSWTQFLALKSEVPADVRRTGNDTFLLGKFDERPRDWVTTIWDAWFDEVRPKPEPTELVKGDELASVKRFSSSHSLQNAFQCPRKEAIDTGLMERFELELDELNKVINANSGIMKSIFLCRRAALNLKMGNLEAALARFKEAINVDGHNIQAKLKVVKHHIKTGYPPAIEDFQLALRIDPRDCNLHFGLALACLMDGLYDLQYKEAVERMKYVIDSGTSDAYSRLLLGKYLVEVGDLKGAKMAIQSVANVNAESMREDKEYYVFLLSFLGEHRRAAAMFHALCSSKPSVTRFLTLGKYQMKAKMYQQAIRTFFAILNRPPAVRYTDLYLYLTRLLFKANNPVQ</sequence>
<accession>A0A183SUJ6</accession>
<dbReference type="InterPro" id="IPR011990">
    <property type="entry name" value="TPR-like_helical_dom_sf"/>
</dbReference>
<name>A0A183SUJ6_SCHSO</name>
<keyword evidence="2" id="KW-1185">Reference proteome</keyword>
<evidence type="ECO:0000313" key="1">
    <source>
        <dbReference type="EMBL" id="VDL94279.1"/>
    </source>
</evidence>
<dbReference type="WBParaSite" id="SSLN_0000819301-mRNA-1">
    <property type="protein sequence ID" value="SSLN_0000819301-mRNA-1"/>
    <property type="gene ID" value="SSLN_0000819301"/>
</dbReference>
<proteinExistence type="predicted"/>
<dbReference type="OrthoDB" id="1658288at2759"/>
<reference evidence="3" key="1">
    <citation type="submission" date="2016-06" db="UniProtKB">
        <authorList>
            <consortium name="WormBaseParasite"/>
        </authorList>
    </citation>
    <scope>IDENTIFICATION</scope>
</reference>
<dbReference type="InterPro" id="IPR019734">
    <property type="entry name" value="TPR_rpt"/>
</dbReference>
<dbReference type="SUPFAM" id="SSF48452">
    <property type="entry name" value="TPR-like"/>
    <property type="match status" value="1"/>
</dbReference>
<evidence type="ECO:0000313" key="2">
    <source>
        <dbReference type="Proteomes" id="UP000275846"/>
    </source>
</evidence>